<dbReference type="PROSITE" id="PS51257">
    <property type="entry name" value="PROKAR_LIPOPROTEIN"/>
    <property type="match status" value="1"/>
</dbReference>
<comment type="caution">
    <text evidence="2">The sequence shown here is derived from an EMBL/GenBank/DDBJ whole genome shotgun (WGS) entry which is preliminary data.</text>
</comment>
<protein>
    <recommendedName>
        <fullName evidence="4">Secreted protein</fullName>
    </recommendedName>
</protein>
<gene>
    <name evidence="2" type="ORF">KEG57_26225</name>
</gene>
<sequence length="132" mass="14758">MPRSSTSARFPLYLTAFSFVAPLLVSAACAPSREEEMVLREPMKIAMMFGPHLRLPDQARLCKSRLGVHRCPKDLPLRGIYPVEPLRNASCLYEPNGPPIAELDENGVPQGEYTLCCALTYFEADRRDACSR</sequence>
<accession>A0A9X3X8B4</accession>
<organism evidence="2 3">
    <name type="scientific">Polyangium jinanense</name>
    <dbReference type="NCBI Taxonomy" id="2829994"/>
    <lineage>
        <taxon>Bacteria</taxon>
        <taxon>Pseudomonadati</taxon>
        <taxon>Myxococcota</taxon>
        <taxon>Polyangia</taxon>
        <taxon>Polyangiales</taxon>
        <taxon>Polyangiaceae</taxon>
        <taxon>Polyangium</taxon>
    </lineage>
</organism>
<feature type="signal peptide" evidence="1">
    <location>
        <begin position="1"/>
        <end position="27"/>
    </location>
</feature>
<keyword evidence="1" id="KW-0732">Signal</keyword>
<reference evidence="2 3" key="1">
    <citation type="submission" date="2021-04" db="EMBL/GenBank/DDBJ databases">
        <title>Genome analysis of Polyangium sp.</title>
        <authorList>
            <person name="Li Y."/>
            <person name="Wang J."/>
        </authorList>
    </citation>
    <scope>NUCLEOTIDE SEQUENCE [LARGE SCALE GENOMIC DNA]</scope>
    <source>
        <strain evidence="2 3">SDU14</strain>
    </source>
</reference>
<dbReference type="Proteomes" id="UP001151081">
    <property type="component" value="Unassembled WGS sequence"/>
</dbReference>
<dbReference type="EMBL" id="JAGTJJ010000017">
    <property type="protein sequence ID" value="MDC3984033.1"/>
    <property type="molecule type" value="Genomic_DNA"/>
</dbReference>
<evidence type="ECO:0000313" key="3">
    <source>
        <dbReference type="Proteomes" id="UP001151081"/>
    </source>
</evidence>
<evidence type="ECO:0008006" key="4">
    <source>
        <dbReference type="Google" id="ProtNLM"/>
    </source>
</evidence>
<keyword evidence="3" id="KW-1185">Reference proteome</keyword>
<proteinExistence type="predicted"/>
<name>A0A9X3X8B4_9BACT</name>
<feature type="chain" id="PRO_5040964446" description="Secreted protein" evidence="1">
    <location>
        <begin position="28"/>
        <end position="132"/>
    </location>
</feature>
<dbReference type="AlphaFoldDB" id="A0A9X3X8B4"/>
<evidence type="ECO:0000256" key="1">
    <source>
        <dbReference type="SAM" id="SignalP"/>
    </source>
</evidence>
<evidence type="ECO:0000313" key="2">
    <source>
        <dbReference type="EMBL" id="MDC3984033.1"/>
    </source>
</evidence>
<dbReference type="RefSeq" id="WP_272424559.1">
    <property type="nucleotide sequence ID" value="NZ_JAGTJJ010000017.1"/>
</dbReference>